<dbReference type="Proteomes" id="UP001629113">
    <property type="component" value="Unassembled WGS sequence"/>
</dbReference>
<evidence type="ECO:0000313" key="3">
    <source>
        <dbReference type="EMBL" id="KAL3417947.1"/>
    </source>
</evidence>
<accession>A0ABR4P3Q1</accession>
<keyword evidence="1" id="KW-0175">Coiled coil</keyword>
<organism evidence="3 4">
    <name type="scientific">Phlyctema vagabunda</name>
    <dbReference type="NCBI Taxonomy" id="108571"/>
    <lineage>
        <taxon>Eukaryota</taxon>
        <taxon>Fungi</taxon>
        <taxon>Dikarya</taxon>
        <taxon>Ascomycota</taxon>
        <taxon>Pezizomycotina</taxon>
        <taxon>Leotiomycetes</taxon>
        <taxon>Helotiales</taxon>
        <taxon>Dermateaceae</taxon>
        <taxon>Phlyctema</taxon>
    </lineage>
</organism>
<evidence type="ECO:0000313" key="4">
    <source>
        <dbReference type="Proteomes" id="UP001629113"/>
    </source>
</evidence>
<name>A0ABR4P3Q1_9HELO</name>
<dbReference type="EMBL" id="JBFCZG010000010">
    <property type="protein sequence ID" value="KAL3417947.1"/>
    <property type="molecule type" value="Genomic_DNA"/>
</dbReference>
<keyword evidence="4" id="KW-1185">Reference proteome</keyword>
<feature type="region of interest" description="Disordered" evidence="2">
    <location>
        <begin position="1"/>
        <end position="25"/>
    </location>
</feature>
<comment type="caution">
    <text evidence="3">The sequence shown here is derived from an EMBL/GenBank/DDBJ whole genome shotgun (WGS) entry which is preliminary data.</text>
</comment>
<sequence>MDSYFSENLPVGAPQRFPTAGPTQAGISQRAHDQQFSEMKYRHEVLVPQLHSRIRELERELQRSNEEKVEAGRRSVVLANTIQQLCSVPRVPNHRETAGDFGQSDLPAIHLNSDHDNPFGMRDAISAARPNVLHISRDQELGYQPHHLPSRQVGVPSRDPNAAEREVLNTADPANQVKQRFDPARPLQHTDVGHQTLDDVLADDNDDEDAQSSTADVLGNELHVNLGGRTESLKGKGVAVHDAKVQDSSAWDDIEDPELRQGMLALQTARIKQPRPVIHDTGFHFEDLVKRRSEGRGGATSRYEPSSNAPHEQTDLWSDLEEREEFMRACRQNDVQFREIFRYGIRFTPEAPAGYKRAIMISNLPRDTELRTVLHKVRGGAVEKATLLNTGTLLGGNVCAMVVFCCAPDAASYRDYVLQHPITFGPLNQPAEVEIIPTPTYPAPGVRMPGRYAQGGRYAQPKSRALHIECIPAQHTRATLIADISCGNVWRAEGITEAYYDDLSILHLEFSSIDLAGSARAILMSYDRYAGLFVSFADDPCDQPLETLQDPPPTHRSYIPKLAHRGDATPARDSVASPPAHAPLASVSSPMVSLLEQPSAGQAEEADEKGLKGVWKDTFQTDGFRHAPQGLSASQFATLEVKRAAAEATSAEVEDEQPGLGRSVNPEEIVLSDGEEE</sequence>
<feature type="region of interest" description="Disordered" evidence="2">
    <location>
        <begin position="292"/>
        <end position="313"/>
    </location>
</feature>
<feature type="region of interest" description="Disordered" evidence="2">
    <location>
        <begin position="644"/>
        <end position="677"/>
    </location>
</feature>
<reference evidence="3 4" key="1">
    <citation type="submission" date="2024-06" db="EMBL/GenBank/DDBJ databases">
        <title>Complete genome of Phlyctema vagabunda strain 19-DSS-EL-015.</title>
        <authorList>
            <person name="Fiorenzani C."/>
        </authorList>
    </citation>
    <scope>NUCLEOTIDE SEQUENCE [LARGE SCALE GENOMIC DNA]</scope>
    <source>
        <strain evidence="3 4">19-DSS-EL-015</strain>
    </source>
</reference>
<proteinExistence type="predicted"/>
<feature type="coiled-coil region" evidence="1">
    <location>
        <begin position="47"/>
        <end position="74"/>
    </location>
</feature>
<gene>
    <name evidence="3" type="ORF">PVAG01_10957</name>
</gene>
<evidence type="ECO:0000256" key="2">
    <source>
        <dbReference type="SAM" id="MobiDB-lite"/>
    </source>
</evidence>
<evidence type="ECO:0000256" key="1">
    <source>
        <dbReference type="SAM" id="Coils"/>
    </source>
</evidence>
<feature type="region of interest" description="Disordered" evidence="2">
    <location>
        <begin position="566"/>
        <end position="611"/>
    </location>
</feature>
<protein>
    <submittedName>
        <fullName evidence="3">Uncharacterized protein</fullName>
    </submittedName>
</protein>